<dbReference type="EMBL" id="BAABJQ010000006">
    <property type="protein sequence ID" value="GAA5184832.1"/>
    <property type="molecule type" value="Genomic_DNA"/>
</dbReference>
<evidence type="ECO:0000256" key="1">
    <source>
        <dbReference type="SAM" id="Phobius"/>
    </source>
</evidence>
<keyword evidence="1" id="KW-1133">Transmembrane helix</keyword>
<dbReference type="RefSeq" id="WP_345629448.1">
    <property type="nucleotide sequence ID" value="NZ_BAABJQ010000006.1"/>
</dbReference>
<comment type="caution">
    <text evidence="2">The sequence shown here is derived from an EMBL/GenBank/DDBJ whole genome shotgun (WGS) entry which is preliminary data.</text>
</comment>
<sequence length="210" mass="22378">MKVYADVPAVRIRQLFTDLFIVVWLWFWIRLAVKLYDLVLKLAVPGRKLSGAGDGMAGGLSDAGSTVDKVPGLGGALSAPFNKAADAARSLADVGREQVSVVHDLAWAMSLALLAGPVIVVVAIWLPLRLRWIRRASSAAGLRSDAASRDLLALRALANQPLRRLGKVNPDPVAAWRSGDPETVDALAALELRRLGVRMRAGSPPAVAAH</sequence>
<dbReference type="Proteomes" id="UP001501570">
    <property type="component" value="Unassembled WGS sequence"/>
</dbReference>
<feature type="transmembrane region" description="Helical" evidence="1">
    <location>
        <begin position="105"/>
        <end position="128"/>
    </location>
</feature>
<feature type="transmembrane region" description="Helical" evidence="1">
    <location>
        <begin position="12"/>
        <end position="29"/>
    </location>
</feature>
<keyword evidence="3" id="KW-1185">Reference proteome</keyword>
<keyword evidence="1" id="KW-0812">Transmembrane</keyword>
<reference evidence="3" key="1">
    <citation type="journal article" date="2019" name="Int. J. Syst. Evol. Microbiol.">
        <title>The Global Catalogue of Microorganisms (GCM) 10K type strain sequencing project: providing services to taxonomists for standard genome sequencing and annotation.</title>
        <authorList>
            <consortium name="The Broad Institute Genomics Platform"/>
            <consortium name="The Broad Institute Genome Sequencing Center for Infectious Disease"/>
            <person name="Wu L."/>
            <person name="Ma J."/>
        </authorList>
    </citation>
    <scope>NUCLEOTIDE SEQUENCE [LARGE SCALE GENOMIC DNA]</scope>
    <source>
        <strain evidence="3">JCM 18304</strain>
    </source>
</reference>
<organism evidence="2 3">
    <name type="scientific">Rugosimonospora acidiphila</name>
    <dbReference type="NCBI Taxonomy" id="556531"/>
    <lineage>
        <taxon>Bacteria</taxon>
        <taxon>Bacillati</taxon>
        <taxon>Actinomycetota</taxon>
        <taxon>Actinomycetes</taxon>
        <taxon>Micromonosporales</taxon>
        <taxon>Micromonosporaceae</taxon>
        <taxon>Rugosimonospora</taxon>
    </lineage>
</organism>
<gene>
    <name evidence="2" type="ORF">GCM10023322_27230</name>
</gene>
<evidence type="ECO:0008006" key="4">
    <source>
        <dbReference type="Google" id="ProtNLM"/>
    </source>
</evidence>
<evidence type="ECO:0000313" key="3">
    <source>
        <dbReference type="Proteomes" id="UP001501570"/>
    </source>
</evidence>
<name>A0ABP9RRX7_9ACTN</name>
<proteinExistence type="predicted"/>
<protein>
    <recommendedName>
        <fullName evidence="4">Transmembrane protein</fullName>
    </recommendedName>
</protein>
<evidence type="ECO:0000313" key="2">
    <source>
        <dbReference type="EMBL" id="GAA5184832.1"/>
    </source>
</evidence>
<keyword evidence="1" id="KW-0472">Membrane</keyword>
<accession>A0ABP9RRX7</accession>